<organism evidence="2 3">
    <name type="scientific">Glossina morsitans morsitans</name>
    <name type="common">Savannah tsetse fly</name>
    <dbReference type="NCBI Taxonomy" id="37546"/>
    <lineage>
        <taxon>Eukaryota</taxon>
        <taxon>Metazoa</taxon>
        <taxon>Ecdysozoa</taxon>
        <taxon>Arthropoda</taxon>
        <taxon>Hexapoda</taxon>
        <taxon>Insecta</taxon>
        <taxon>Pterygota</taxon>
        <taxon>Neoptera</taxon>
        <taxon>Endopterygota</taxon>
        <taxon>Diptera</taxon>
        <taxon>Brachycera</taxon>
        <taxon>Muscomorpha</taxon>
        <taxon>Hippoboscoidea</taxon>
        <taxon>Glossinidae</taxon>
        <taxon>Glossina</taxon>
    </lineage>
</organism>
<evidence type="ECO:0000313" key="3">
    <source>
        <dbReference type="Proteomes" id="UP000092444"/>
    </source>
</evidence>
<feature type="compositionally biased region" description="Low complexity" evidence="1">
    <location>
        <begin position="3626"/>
        <end position="3638"/>
    </location>
</feature>
<evidence type="ECO:0000313" key="2">
    <source>
        <dbReference type="EnsemblMetazoa" id="GMOY000236-PA"/>
    </source>
</evidence>
<feature type="region of interest" description="Disordered" evidence="1">
    <location>
        <begin position="590"/>
        <end position="727"/>
    </location>
</feature>
<feature type="compositionally biased region" description="Basic and acidic residues" evidence="1">
    <location>
        <begin position="713"/>
        <end position="727"/>
    </location>
</feature>
<feature type="compositionally biased region" description="Basic and acidic residues" evidence="1">
    <location>
        <begin position="1606"/>
        <end position="1625"/>
    </location>
</feature>
<feature type="compositionally biased region" description="Basic and acidic residues" evidence="1">
    <location>
        <begin position="2344"/>
        <end position="2361"/>
    </location>
</feature>
<feature type="compositionally biased region" description="Polar residues" evidence="1">
    <location>
        <begin position="305"/>
        <end position="325"/>
    </location>
</feature>
<feature type="region of interest" description="Disordered" evidence="1">
    <location>
        <begin position="3626"/>
        <end position="3674"/>
    </location>
</feature>
<sequence>MEDIEYLEGYEDIVLPEISSCGDSFADKTVADTDPTVKVIATEKENYDDNDTSSSIDPDVFNYFFDVHSDDDTLPENKGELENNKCEEFVFFILILTVVHILNQKEDSMDSTDHLVKDLGEHITDELHIKSTISETSQVSQTMSTITSTPISKTISKVVPSPSEAERSTIKNKRVGASKESSRSPSIKSKSSAVQNQQKQLKRIPKSSYESSLDSAVSVNTKTAGSDILITTKISVESRKRQNKPAATIVRPEKIINNDPAEDPLNLDNLSDVASDLYTISDISGETLYHTLSELDDDDDDDILGTNNTGPTGTEDFSSGSQITELSHDSDSIPSNLDVKTTKPSSTTSAPKDMPSTSASGVKAKPLKHPQVLYKAKKRNENLSDSRKSDRDGEADNKQTDDMNISTDLLAARTAKVIESLPTKAIIISDTILMPYTPNPGLKNNTGTNQTNTKENITGGKYKIKPIQVSITPIPDPGIKPPTNLISPSNNSNDSNLSTVDEMLEESYAEAMLKMKAQQEMGNLQDVGAELEVSCVDAAAVKKVEEKLKLGLKNVEERVLINKEDKRPIGTVNTLETKSADLMAETKIIAQSKSNEESNEAKNRHISSDEKSEVNSKERKIESNKEKVVVSSSNSGAIKSKTVAKETTKSDNNQQGNKTESNVANSNAIPKVEAVGESQFKEESCRKENEMKSNNAKSALAAISPTTSTLSTVEKEFDKGEAEKGHEVESIIPEPAVSSVLHISTKQELKLTTNQRADEKGSNMAKPTTTGISQIFTIPKATTKEDAKVESEKKKSETETKANAPIRSKISVKLKPAMKIKIELPNSKKGGVVESNIDKTATKSISETSTTNVFARKEVIKVESGQREKEAALLIAKPKIATDCQASEARKPPVKQVDIKINKDQKVNELKSGAAKPIFTSKPQTPSKVKPSAKEVIKSGSIRNEDNNKSHNTKTSTATAAQVSTKPKTATKDVTKIRPGQKDNDIQSKLSGLTSVSDKQITMKAILVPKIITEIGSSQKTQTKTATTCIAPVSINTKTDIKEGQGDQKGNEVKLNIADAALGSVSQVSVNPKPASKQVDKSDSNQKQKEMEAKETKAAIANKSQKPTSSSPTKAKTVKVETGGKGSEAEQCIKNANASAANNFENSKLAPKEKAPKANETKANIADKKLAEICQEEYLTNTATTSAKEIKLKVTSTINRDKNLRRSEIDEQPRQKDNDGESDRSLSIEESKPKEGGIIKDLKSEKKNITAKSKKKNIMPGGETTECLKTSTLPSNEKVETSPIDNLKSISIESDEKKTFEDQNPSVSCSATPNIPAKNLEEQCPAKEEKNISTENENIEAELNDLQAIIEQSKLEISETEKSPKARSRKKRFRNLRTPEVPTSEDELKDTLNDFKGFEGFDEDLHGNQSSLKNKTERQKDDERSGYKKEQIGAKLDTRKETHMEPQGMSKEKDIEKCQSSEQSKATDKFKNKAQKGSPIRLTNPPAIEHSEQISNDDKNLDAKFENLCESKSMRHSKEANKVLPVESKIKSDKKDLGRSTPSIAKDSKSSSFSDSHRTPTRRDKKLTNDSKGSVTNSPEYKSTALQENKPSVKMGKCEVPNLKNRKNDKDEKLIRDINLEDEKNSSVGVTDFKKSKNVTENETNLNLIKLVNVKDTKADIRKANDGSRKDDKRNSKELKNSKDSRSSTEGSKDRKEIKLSTGTSSPPNTPSKQKPNFKDNEKKDPMDCSSLREFSKDRKDVKLIKQMSSPVSTFSIQKSDFKESCSLRESLKERKDGKPTKEASSFSDFFNSQDSLKERRYSKPTKDMSSGTSTPSRLKSNVKNKETMSTKDSCSSRESSKEHKDGKNTIEIFSPTNTRVKNKDTRSSKDSCSSRESSKERKDSKIVKEMFLPTSITSKQKSNLKDNETRSPKDSCGIRDSSNDRKDNKLMNEAFIPASTQQKYNFKNKEIKSPKDFRSSRELTKEIKDGKAANDTCMLVRTSSKEKLDNASVTDLKGSKNILISKDLGESKDTSAKSNKDVCRTKSLSRESSLDSKSSEKQKTSRSSRDSSRDSRDDKVLLNSPKEIKAHFRGSSKEIFSPPKIKSVTTKSVTTSEPISLTRVEKDTLQPVKSNANEKSKEKSVNKEEYSCSDKSDSKAIEKRVPTSSNIEESNMKVREISSGKRAFIASTENEEKIEKRKIIKSNTIEKIQDKTKEADASQQKAASNFKSEEKFAEILVEKPEETAKDSAIAYNTKIKEKIKEKTTKCNTVEKSVHDGKEKAILHNSNDSSQEANDRKSNFPTTLQKSSPDNATTVRKLSSDKLTIVYRSSPNNCQAVRKSSSKDNNCDVLDEASTKAPRILRDRSKGEQKAKQEELPKTSPVNDKSSPLTMEASKVSKTKDTCSETNNPLSALEEQNKSCDELSKYLNTHKYLSSPTNSTSSQNSDTRRAATPSVNEIYLRRTLRKRGAESPFIEKDEAKRLFKEPQVQKKGGKTSKQEEASIIFSSPVISLVQNKRNLRSPNIEGGKDDPSTTAKKPKLDLTRKSLRSRKVVAEQSEELETKVSAQNTIKKVKVEVKSLPFRQENKDQAVERQLNKSLTDTRIKSTASSPKENAKEKEKKFLDKLFSINPEEKNTEIHIEKVETDVNDSETNNIQSTSYRKSLRSEDAVKQQNNSKSEEIIPNLSNKCVRETGSTSPSPSKKMNLSDKSPSTSVMTFTEWLQTQKKTTAAENDKQKITVYPVASEISCSSSQSVQVLSGKISTDKINKVAIVRKNKRGYQKFWCRRKISQKPSAIIAADAELDKSTVNSVERSSNSTPKFRIKRSETETLMDSWSKKMKESLLNADSPFEKRQRSILHKSSLAATALGKLNKSPVFKETPILEEKPKSIAESTKQQQKVQKTLTSNTKLLPSSASTSAVENTVFPKPQVFVPLDGKDKKLNTYEFTRRKEKSVNLPVTPKSDIEFKIPQKKLGVIVKDKHKLPIRRLVVRINRSIVRRYLQTSNQTELTKIGKVFKEPNLLAKEMKAHKTIKSGVWTNSHGRIALSSSLPKTKSSSSSSILSKPQSVSNVSHVPLVTNNPQTGLRIGAVISRGNLMTITPRQASTTQVIAQSSANNTITSNTTNSAGSQQTDNNQSGLLPPTISSVLHTPATTPTDVLSKTVEKATCTQVKSSPQANEDDAFVAVQPKHEIEDDALPALPDTQTLMARAHSITAAAVSAMNSSFTGINGQQPANIRLLNNSETESYQNSFVPSFGVTPPLLDAKGTRLYSFLHPVKYNRNHGSVLLDYCCPYLDGNMPAIDPTRMHTQIHTPIREIPAYIVLTTKVITRAELESNCSTVPDVVRQKAEKLRNSALIGSNQQTGFTNTTTLSATSSTLTANAVLSPAINTSASTSSALSANAILSPTINALARHLPRTTTITPKIRAAIPSQESNLLHGSSSVTCTVPSIAQQQKEQQQDSDPHRSMNLSNFKRLDALIKKFVKPFDQLTIADRHRVIESLLTTCKFQSKDLENTIMLIEEYFKQILHLNSVSSTISTVPSNTSVQTSATDLLSTNASSPLQDISDSSLATATGTKQKSLNYETPRKSIQFHDGVPIYDTEKNIIGYQLQTVPPPVPNMPAYTKSTMSTRAGNIMSTGNVPSTTFSSTSTVHSPHSTHRTGSLTQKRAAKSSKRPSQESLPMFYATPPRRASTPITKAAKMIATATIGKTTTTTTMTGGVRKFPSSPNTGITLTSSILPMPSSETVNIIAKGTVSRITRKSTATSKFTVLSKTRNSDESEFIPLGDNHRTPVKREENIEDLADL</sequence>
<feature type="compositionally biased region" description="Polar residues" evidence="1">
    <location>
        <begin position="650"/>
        <end position="668"/>
    </location>
</feature>
<feature type="compositionally biased region" description="Polar residues" evidence="1">
    <location>
        <begin position="953"/>
        <end position="968"/>
    </location>
</feature>
<feature type="compositionally biased region" description="Basic and acidic residues" evidence="1">
    <location>
        <begin position="594"/>
        <end position="628"/>
    </location>
</feature>
<feature type="compositionally biased region" description="Basic and acidic residues" evidence="1">
    <location>
        <begin position="1771"/>
        <end position="1782"/>
    </location>
</feature>
<feature type="compositionally biased region" description="Basic and acidic residues" evidence="1">
    <location>
        <begin position="1824"/>
        <end position="1849"/>
    </location>
</feature>
<feature type="compositionally biased region" description="Polar residues" evidence="1">
    <location>
        <begin position="1302"/>
        <end position="1313"/>
    </location>
</feature>
<feature type="compositionally biased region" description="Low complexity" evidence="1">
    <location>
        <begin position="1785"/>
        <end position="1795"/>
    </location>
</feature>
<feature type="region of interest" description="Disordered" evidence="1">
    <location>
        <begin position="1185"/>
        <end position="1336"/>
    </location>
</feature>
<feature type="compositionally biased region" description="Basic and acidic residues" evidence="1">
    <location>
        <begin position="970"/>
        <end position="986"/>
    </location>
</feature>
<feature type="compositionally biased region" description="Basic and acidic residues" evidence="1">
    <location>
        <begin position="783"/>
        <end position="800"/>
    </location>
</feature>
<name>A0A1B0F9R9_GLOMM</name>
<protein>
    <submittedName>
        <fullName evidence="2">Uncharacterized protein</fullName>
    </submittedName>
</protein>
<feature type="compositionally biased region" description="Polar residues" evidence="1">
    <location>
        <begin position="2283"/>
        <end position="2301"/>
    </location>
</feature>
<feature type="compositionally biased region" description="Basic and acidic residues" evidence="1">
    <location>
        <begin position="1653"/>
        <end position="1699"/>
    </location>
</feature>
<feature type="compositionally biased region" description="Basic and acidic residues" evidence="1">
    <location>
        <begin position="2572"/>
        <end position="2588"/>
    </location>
</feature>
<feature type="compositionally biased region" description="Polar residues" evidence="1">
    <location>
        <begin position="2311"/>
        <end position="2323"/>
    </location>
</feature>
<feature type="compositionally biased region" description="Basic and acidic residues" evidence="1">
    <location>
        <begin position="1319"/>
        <end position="1332"/>
    </location>
</feature>
<feature type="compositionally biased region" description="Basic and acidic residues" evidence="1">
    <location>
        <begin position="932"/>
        <end position="949"/>
    </location>
</feature>
<evidence type="ECO:0000256" key="1">
    <source>
        <dbReference type="SAM" id="MobiDB-lite"/>
    </source>
</evidence>
<feature type="compositionally biased region" description="Basic residues" evidence="1">
    <location>
        <begin position="1365"/>
        <end position="1375"/>
    </location>
</feature>
<feature type="compositionally biased region" description="Basic and acidic residues" evidence="1">
    <location>
        <begin position="1717"/>
        <end position="1727"/>
    </location>
</feature>
<feature type="compositionally biased region" description="Low complexity" evidence="1">
    <location>
        <begin position="342"/>
        <end position="352"/>
    </location>
</feature>
<dbReference type="STRING" id="37546.A0A1B0F9R9"/>
<feature type="region of interest" description="Disordered" evidence="1">
    <location>
        <begin position="2253"/>
        <end position="2400"/>
    </location>
</feature>
<feature type="region of interest" description="Disordered" evidence="1">
    <location>
        <begin position="1355"/>
        <end position="1739"/>
    </location>
</feature>
<feature type="region of interest" description="Disordered" evidence="1">
    <location>
        <begin position="157"/>
        <end position="213"/>
    </location>
</feature>
<feature type="compositionally biased region" description="Basic and acidic residues" evidence="1">
    <location>
        <begin position="2451"/>
        <end position="2472"/>
    </location>
</feature>
<feature type="compositionally biased region" description="Basic and acidic residues" evidence="1">
    <location>
        <begin position="1355"/>
        <end position="1364"/>
    </location>
</feature>
<dbReference type="Proteomes" id="UP000092444">
    <property type="component" value="Unassembled WGS sequence"/>
</dbReference>
<dbReference type="EnsemblMetazoa" id="GMOY000236-RA">
    <property type="protein sequence ID" value="GMOY000236-PA"/>
    <property type="gene ID" value="GMOY000236"/>
</dbReference>
<feature type="compositionally biased region" description="Low complexity" evidence="1">
    <location>
        <begin position="1103"/>
        <end position="1115"/>
    </location>
</feature>
<feature type="compositionally biased region" description="Basic and acidic residues" evidence="1">
    <location>
        <begin position="1199"/>
        <end position="1248"/>
    </location>
</feature>
<feature type="compositionally biased region" description="Polar residues" evidence="1">
    <location>
        <begin position="1808"/>
        <end position="1822"/>
    </location>
</feature>
<keyword evidence="3" id="KW-1185">Reference proteome</keyword>
<feature type="region of interest" description="Disordered" evidence="1">
    <location>
        <begin position="2572"/>
        <end position="2603"/>
    </location>
</feature>
<feature type="compositionally biased region" description="Basic and acidic residues" evidence="1">
    <location>
        <begin position="2008"/>
        <end position="2071"/>
    </location>
</feature>
<feature type="compositionally biased region" description="Basic and acidic residues" evidence="1">
    <location>
        <begin position="1950"/>
        <end position="1973"/>
    </location>
</feature>
<feature type="region of interest" description="Disordered" evidence="1">
    <location>
        <begin position="2499"/>
        <end position="2549"/>
    </location>
</feature>
<feature type="compositionally biased region" description="Basic and acidic residues" evidence="1">
    <location>
        <begin position="1078"/>
        <end position="1097"/>
    </location>
</feature>
<feature type="region of interest" description="Disordered" evidence="1">
    <location>
        <begin position="2629"/>
        <end position="2695"/>
    </location>
</feature>
<feature type="compositionally biased region" description="Low complexity" evidence="1">
    <location>
        <begin position="1540"/>
        <end position="1554"/>
    </location>
</feature>
<dbReference type="EMBL" id="CCAG010011070">
    <property type="status" value="NOT_ANNOTATED_CDS"/>
    <property type="molecule type" value="Genomic_DNA"/>
</dbReference>
<reference evidence="2" key="1">
    <citation type="submission" date="2020-05" db="UniProtKB">
        <authorList>
            <consortium name="EnsemblMetazoa"/>
        </authorList>
    </citation>
    <scope>IDENTIFICATION</scope>
    <source>
        <strain evidence="2">Yale</strain>
    </source>
</reference>
<feature type="compositionally biased region" description="Basic and acidic residues" evidence="1">
    <location>
        <begin position="379"/>
        <end position="401"/>
    </location>
</feature>
<feature type="compositionally biased region" description="Basic and acidic residues" evidence="1">
    <location>
        <begin position="1414"/>
        <end position="1471"/>
    </location>
</feature>
<feature type="compositionally biased region" description="Polar residues" evidence="1">
    <location>
        <begin position="2364"/>
        <end position="2373"/>
    </location>
</feature>
<feature type="compositionally biased region" description="Basic and acidic residues" evidence="1">
    <location>
        <begin position="1796"/>
        <end position="1807"/>
    </location>
</feature>
<proteinExistence type="predicted"/>
<feature type="compositionally biased region" description="Basic and acidic residues" evidence="1">
    <location>
        <begin position="1489"/>
        <end position="1521"/>
    </location>
</feature>
<feature type="compositionally biased region" description="Basic and acidic residues" evidence="1">
    <location>
        <begin position="1555"/>
        <end position="1569"/>
    </location>
</feature>
<feature type="compositionally biased region" description="Basic and acidic residues" evidence="1">
    <location>
        <begin position="1904"/>
        <end position="1931"/>
    </location>
</feature>
<feature type="region of interest" description="Disordered" evidence="1">
    <location>
        <begin position="2415"/>
        <end position="2484"/>
    </location>
</feature>
<feature type="compositionally biased region" description="Polar residues" evidence="1">
    <location>
        <begin position="2634"/>
        <end position="2645"/>
    </location>
</feature>
<feature type="compositionally biased region" description="Polar residues" evidence="1">
    <location>
        <begin position="2677"/>
        <end position="2695"/>
    </location>
</feature>
<feature type="region of interest" description="Disordered" evidence="1">
    <location>
        <begin position="1950"/>
        <end position="1976"/>
    </location>
</feature>
<feature type="region of interest" description="Disordered" evidence="1">
    <location>
        <begin position="1995"/>
        <end position="2159"/>
    </location>
</feature>
<feature type="compositionally biased region" description="Basic and acidic residues" evidence="1">
    <location>
        <begin position="1150"/>
        <end position="1167"/>
    </location>
</feature>
<feature type="region of interest" description="Disordered" evidence="1">
    <location>
        <begin position="1067"/>
        <end position="1167"/>
    </location>
</feature>
<feature type="region of interest" description="Disordered" evidence="1">
    <location>
        <begin position="3758"/>
        <end position="3788"/>
    </location>
</feature>
<accession>A0A1B0F9R9</accession>
<feature type="compositionally biased region" description="Basic and acidic residues" evidence="1">
    <location>
        <begin position="2117"/>
        <end position="2146"/>
    </location>
</feature>
<feature type="compositionally biased region" description="Basic and acidic residues" evidence="1">
    <location>
        <begin position="679"/>
        <end position="691"/>
    </location>
</feature>
<feature type="region of interest" description="Disordered" evidence="1">
    <location>
        <begin position="295"/>
        <end position="401"/>
    </location>
</feature>
<feature type="region of interest" description="Disordered" evidence="1">
    <location>
        <begin position="912"/>
        <end position="989"/>
    </location>
</feature>
<feature type="compositionally biased region" description="Low complexity" evidence="1">
    <location>
        <begin position="2418"/>
        <end position="2429"/>
    </location>
</feature>
<feature type="compositionally biased region" description="Low complexity" evidence="1">
    <location>
        <begin position="183"/>
        <end position="192"/>
    </location>
</feature>
<feature type="region of interest" description="Disordered" evidence="1">
    <location>
        <begin position="783"/>
        <end position="802"/>
    </location>
</feature>
<feature type="region of interest" description="Disordered" evidence="1">
    <location>
        <begin position="3540"/>
        <end position="3563"/>
    </location>
</feature>
<feature type="compositionally biased region" description="Polar residues" evidence="1">
    <location>
        <begin position="1570"/>
        <end position="1590"/>
    </location>
</feature>
<feature type="compositionally biased region" description="Basic and acidic residues" evidence="1">
    <location>
        <begin position="2256"/>
        <end position="2266"/>
    </location>
</feature>
<feature type="compositionally biased region" description="Basic and acidic residues" evidence="1">
    <location>
        <begin position="1389"/>
        <end position="1406"/>
    </location>
</feature>
<feature type="region of interest" description="Disordered" evidence="1">
    <location>
        <begin position="1771"/>
        <end position="1931"/>
    </location>
</feature>
<feature type="compositionally biased region" description="Basic and acidic residues" evidence="1">
    <location>
        <begin position="3770"/>
        <end position="3780"/>
    </location>
</feature>
<feature type="compositionally biased region" description="Low complexity" evidence="1">
    <location>
        <begin position="2087"/>
        <end position="2097"/>
    </location>
</feature>
<feature type="compositionally biased region" description="Basic and acidic residues" evidence="1">
    <location>
        <begin position="1528"/>
        <end position="1538"/>
    </location>
</feature>
<feature type="compositionally biased region" description="Basic and acidic residues" evidence="1">
    <location>
        <begin position="1862"/>
        <end position="1889"/>
    </location>
</feature>